<accession>A0A565B8Q5</accession>
<dbReference type="Proteomes" id="UP000489600">
    <property type="component" value="Unassembled WGS sequence"/>
</dbReference>
<protein>
    <submittedName>
        <fullName evidence="1">Uncharacterized protein</fullName>
    </submittedName>
</protein>
<proteinExistence type="predicted"/>
<dbReference type="AlphaFoldDB" id="A0A565B8Q5"/>
<organism evidence="1 2">
    <name type="scientific">Arabis nemorensis</name>
    <dbReference type="NCBI Taxonomy" id="586526"/>
    <lineage>
        <taxon>Eukaryota</taxon>
        <taxon>Viridiplantae</taxon>
        <taxon>Streptophyta</taxon>
        <taxon>Embryophyta</taxon>
        <taxon>Tracheophyta</taxon>
        <taxon>Spermatophyta</taxon>
        <taxon>Magnoliopsida</taxon>
        <taxon>eudicotyledons</taxon>
        <taxon>Gunneridae</taxon>
        <taxon>Pentapetalae</taxon>
        <taxon>rosids</taxon>
        <taxon>malvids</taxon>
        <taxon>Brassicales</taxon>
        <taxon>Brassicaceae</taxon>
        <taxon>Arabideae</taxon>
        <taxon>Arabis</taxon>
    </lineage>
</organism>
<sequence>MRNFTGEDIGLAGNFSGIGETLLCSRRSASRIFICRQAQNLGYSPASGLMSSPSSSCFGGGSIYGGVTVRWEFGYDTTEFSILFYQFIKFVVKRKKSNHSGHRFLHSSKLWKRISIPTVILLPFRSRDEPEREKENRMVHQW</sequence>
<comment type="caution">
    <text evidence="1">The sequence shown here is derived from an EMBL/GenBank/DDBJ whole genome shotgun (WGS) entry which is preliminary data.</text>
</comment>
<name>A0A565B8Q5_9BRAS</name>
<evidence type="ECO:0000313" key="2">
    <source>
        <dbReference type="Proteomes" id="UP000489600"/>
    </source>
</evidence>
<gene>
    <name evidence="1" type="ORF">ANE_LOCUS8482</name>
</gene>
<evidence type="ECO:0000313" key="1">
    <source>
        <dbReference type="EMBL" id="VVA98037.1"/>
    </source>
</evidence>
<keyword evidence="2" id="KW-1185">Reference proteome</keyword>
<reference evidence="1" key="1">
    <citation type="submission" date="2019-07" db="EMBL/GenBank/DDBJ databases">
        <authorList>
            <person name="Dittberner H."/>
        </authorList>
    </citation>
    <scope>NUCLEOTIDE SEQUENCE [LARGE SCALE GENOMIC DNA]</scope>
</reference>
<dbReference type="EMBL" id="CABITT030000003">
    <property type="protein sequence ID" value="VVA98037.1"/>
    <property type="molecule type" value="Genomic_DNA"/>
</dbReference>